<protein>
    <recommendedName>
        <fullName evidence="1">Reverse transcriptase/retrotransposon-derived protein RNase H-like domain-containing protein</fullName>
    </recommendedName>
</protein>
<dbReference type="InterPro" id="IPR051320">
    <property type="entry name" value="Viral_Replic_Matur_Polypro"/>
</dbReference>
<feature type="domain" description="Reverse transcriptase/retrotransposon-derived protein RNase H-like" evidence="1">
    <location>
        <begin position="23"/>
        <end position="86"/>
    </location>
</feature>
<dbReference type="EMBL" id="BGPR01000991">
    <property type="protein sequence ID" value="GBM42313.1"/>
    <property type="molecule type" value="Genomic_DNA"/>
</dbReference>
<accession>A0A4Y2FMC5</accession>
<dbReference type="Proteomes" id="UP000499080">
    <property type="component" value="Unassembled WGS sequence"/>
</dbReference>
<proteinExistence type="predicted"/>
<dbReference type="InterPro" id="IPR043502">
    <property type="entry name" value="DNA/RNA_pol_sf"/>
</dbReference>
<dbReference type="InterPro" id="IPR043128">
    <property type="entry name" value="Rev_trsase/Diguanyl_cyclase"/>
</dbReference>
<comment type="caution">
    <text evidence="2">The sequence shown here is derived from an EMBL/GenBank/DDBJ whole genome shotgun (WGS) entry which is preliminary data.</text>
</comment>
<dbReference type="PANTHER" id="PTHR33064">
    <property type="entry name" value="POL PROTEIN"/>
    <property type="match status" value="1"/>
</dbReference>
<evidence type="ECO:0000259" key="1">
    <source>
        <dbReference type="Pfam" id="PF17919"/>
    </source>
</evidence>
<reference evidence="2 3" key="1">
    <citation type="journal article" date="2019" name="Sci. Rep.">
        <title>Orb-weaving spider Araneus ventricosus genome elucidates the spidroin gene catalogue.</title>
        <authorList>
            <person name="Kono N."/>
            <person name="Nakamura H."/>
            <person name="Ohtoshi R."/>
            <person name="Moran D.A.P."/>
            <person name="Shinohara A."/>
            <person name="Yoshida Y."/>
            <person name="Fujiwara M."/>
            <person name="Mori M."/>
            <person name="Tomita M."/>
            <person name="Arakawa K."/>
        </authorList>
    </citation>
    <scope>NUCLEOTIDE SEQUENCE [LARGE SCALE GENOMIC DNA]</scope>
</reference>
<dbReference type="GO" id="GO:0071897">
    <property type="term" value="P:DNA biosynthetic process"/>
    <property type="evidence" value="ECO:0007669"/>
    <property type="project" value="UniProtKB-ARBA"/>
</dbReference>
<sequence length="88" mass="10411">MVAPLTETLKKKGKKLRQGKINWTEECTRAFKGIKDKLSQQPILYAPDFNKSLYYKLMRQTLVWVFSSKDDNDKEHPVLYLSKSFQRN</sequence>
<dbReference type="Gene3D" id="3.30.70.270">
    <property type="match status" value="1"/>
</dbReference>
<dbReference type="Pfam" id="PF17919">
    <property type="entry name" value="RT_RNaseH_2"/>
    <property type="match status" value="1"/>
</dbReference>
<dbReference type="OrthoDB" id="9950135at2759"/>
<dbReference type="PANTHER" id="PTHR33064:SF29">
    <property type="entry name" value="PEPTIDASE A2 DOMAIN-CONTAINING PROTEIN-RELATED"/>
    <property type="match status" value="1"/>
</dbReference>
<dbReference type="InterPro" id="IPR041577">
    <property type="entry name" value="RT_RNaseH_2"/>
</dbReference>
<keyword evidence="3" id="KW-1185">Reference proteome</keyword>
<gene>
    <name evidence="2" type="ORF">AVEN_235022_1</name>
</gene>
<dbReference type="AlphaFoldDB" id="A0A4Y2FMC5"/>
<organism evidence="2 3">
    <name type="scientific">Araneus ventricosus</name>
    <name type="common">Orbweaver spider</name>
    <name type="synonym">Epeira ventricosa</name>
    <dbReference type="NCBI Taxonomy" id="182803"/>
    <lineage>
        <taxon>Eukaryota</taxon>
        <taxon>Metazoa</taxon>
        <taxon>Ecdysozoa</taxon>
        <taxon>Arthropoda</taxon>
        <taxon>Chelicerata</taxon>
        <taxon>Arachnida</taxon>
        <taxon>Araneae</taxon>
        <taxon>Araneomorphae</taxon>
        <taxon>Entelegynae</taxon>
        <taxon>Araneoidea</taxon>
        <taxon>Araneidae</taxon>
        <taxon>Araneus</taxon>
    </lineage>
</organism>
<dbReference type="SUPFAM" id="SSF56672">
    <property type="entry name" value="DNA/RNA polymerases"/>
    <property type="match status" value="1"/>
</dbReference>
<name>A0A4Y2FMC5_ARAVE</name>
<evidence type="ECO:0000313" key="2">
    <source>
        <dbReference type="EMBL" id="GBM42313.1"/>
    </source>
</evidence>
<evidence type="ECO:0000313" key="3">
    <source>
        <dbReference type="Proteomes" id="UP000499080"/>
    </source>
</evidence>